<organism evidence="2">
    <name type="scientific">Oryza brachyantha</name>
    <name type="common">malo sina</name>
    <dbReference type="NCBI Taxonomy" id="4533"/>
    <lineage>
        <taxon>Eukaryota</taxon>
        <taxon>Viridiplantae</taxon>
        <taxon>Streptophyta</taxon>
        <taxon>Embryophyta</taxon>
        <taxon>Tracheophyta</taxon>
        <taxon>Spermatophyta</taxon>
        <taxon>Magnoliopsida</taxon>
        <taxon>Liliopsida</taxon>
        <taxon>Poales</taxon>
        <taxon>Poaceae</taxon>
        <taxon>BOP clade</taxon>
        <taxon>Oryzoideae</taxon>
        <taxon>Oryzeae</taxon>
        <taxon>Oryzinae</taxon>
        <taxon>Oryza</taxon>
    </lineage>
</organism>
<keyword evidence="3" id="KW-1185">Reference proteome</keyword>
<dbReference type="GeneID" id="102719062"/>
<evidence type="ECO:0000256" key="1">
    <source>
        <dbReference type="SAM" id="MobiDB-lite"/>
    </source>
</evidence>
<feature type="compositionally biased region" description="Gly residues" evidence="1">
    <location>
        <begin position="49"/>
        <end position="63"/>
    </location>
</feature>
<dbReference type="HOGENOM" id="CLU_164345_0_0_1"/>
<name>J3L700_ORYBR</name>
<dbReference type="KEGG" id="obr:102719062"/>
<sequence>MAQYYSEVDYCAAEMSRPHAGGGEHYAVRKESYEEVDAGRVDRHRHGGAGHLGGSHSDGGHLGYSGSRHGVHMGGHEAGYEEAHLVDGERRHGHGGRQYDSCTGQYYG</sequence>
<dbReference type="EnsemblPlants" id="OB01G50060.1">
    <property type="protein sequence ID" value="OB01G50060.1"/>
    <property type="gene ID" value="OB01G50060"/>
</dbReference>
<evidence type="ECO:0000313" key="2">
    <source>
        <dbReference type="EnsemblPlants" id="OB01G50060.1"/>
    </source>
</evidence>
<proteinExistence type="predicted"/>
<dbReference type="OMA" id="YDACESK"/>
<feature type="region of interest" description="Disordered" evidence="1">
    <location>
        <begin position="43"/>
        <end position="74"/>
    </location>
</feature>
<dbReference type="AlphaFoldDB" id="J3L700"/>
<dbReference type="Proteomes" id="UP000006038">
    <property type="component" value="Chromosome 1"/>
</dbReference>
<reference evidence="2" key="2">
    <citation type="submission" date="2013-04" db="UniProtKB">
        <authorList>
            <consortium name="EnsemblPlants"/>
        </authorList>
    </citation>
    <scope>IDENTIFICATION</scope>
</reference>
<gene>
    <name evidence="2" type="primary">LOC102719062</name>
</gene>
<reference evidence="2" key="1">
    <citation type="journal article" date="2013" name="Nat. Commun.">
        <title>Whole-genome sequencing of Oryza brachyantha reveals mechanisms underlying Oryza genome evolution.</title>
        <authorList>
            <person name="Chen J."/>
            <person name="Huang Q."/>
            <person name="Gao D."/>
            <person name="Wang J."/>
            <person name="Lang Y."/>
            <person name="Liu T."/>
            <person name="Li B."/>
            <person name="Bai Z."/>
            <person name="Luis Goicoechea J."/>
            <person name="Liang C."/>
            <person name="Chen C."/>
            <person name="Zhang W."/>
            <person name="Sun S."/>
            <person name="Liao Y."/>
            <person name="Zhang X."/>
            <person name="Yang L."/>
            <person name="Song C."/>
            <person name="Wang M."/>
            <person name="Shi J."/>
            <person name="Liu G."/>
            <person name="Liu J."/>
            <person name="Zhou H."/>
            <person name="Zhou W."/>
            <person name="Yu Q."/>
            <person name="An N."/>
            <person name="Chen Y."/>
            <person name="Cai Q."/>
            <person name="Wang B."/>
            <person name="Liu B."/>
            <person name="Min J."/>
            <person name="Huang Y."/>
            <person name="Wu H."/>
            <person name="Li Z."/>
            <person name="Zhang Y."/>
            <person name="Yin Y."/>
            <person name="Song W."/>
            <person name="Jiang J."/>
            <person name="Jackson S.A."/>
            <person name="Wing R.A."/>
            <person name="Wang J."/>
            <person name="Chen M."/>
        </authorList>
    </citation>
    <scope>NUCLEOTIDE SEQUENCE [LARGE SCALE GENOMIC DNA]</scope>
    <source>
        <strain evidence="2">cv. IRGC 101232</strain>
    </source>
</reference>
<dbReference type="Gramene" id="OB01G50060.1">
    <property type="protein sequence ID" value="OB01G50060.1"/>
    <property type="gene ID" value="OB01G50060"/>
</dbReference>
<evidence type="ECO:0000313" key="3">
    <source>
        <dbReference type="Proteomes" id="UP000006038"/>
    </source>
</evidence>
<accession>J3L700</accession>
<dbReference type="RefSeq" id="XP_006645203.1">
    <property type="nucleotide sequence ID" value="XM_006645140.2"/>
</dbReference>
<dbReference type="OrthoDB" id="680670at2759"/>
<protein>
    <submittedName>
        <fullName evidence="2">Uncharacterized protein</fullName>
    </submittedName>
</protein>
<feature type="region of interest" description="Disordered" evidence="1">
    <location>
        <begin position="89"/>
        <end position="108"/>
    </location>
</feature>